<keyword evidence="4" id="KW-1003">Cell membrane</keyword>
<dbReference type="EMBL" id="LSFN01000005">
    <property type="protein sequence ID" value="OAB76354.1"/>
    <property type="molecule type" value="Genomic_DNA"/>
</dbReference>
<keyword evidence="5" id="KW-0547">Nucleotide-binding</keyword>
<evidence type="ECO:0000256" key="2">
    <source>
        <dbReference type="ARBA" id="ARBA00005417"/>
    </source>
</evidence>
<keyword evidence="7" id="KW-1278">Translocase</keyword>
<gene>
    <name evidence="10" type="ORF">PNBC_02765</name>
</gene>
<dbReference type="GO" id="GO:0042626">
    <property type="term" value="F:ATPase-coupled transmembrane transporter activity"/>
    <property type="evidence" value="ECO:0007669"/>
    <property type="project" value="TreeGrafter"/>
</dbReference>
<evidence type="ECO:0000256" key="1">
    <source>
        <dbReference type="ARBA" id="ARBA00004202"/>
    </source>
</evidence>
<evidence type="ECO:0000256" key="6">
    <source>
        <dbReference type="ARBA" id="ARBA00022840"/>
    </source>
</evidence>
<reference evidence="10 11" key="1">
    <citation type="submission" date="2016-02" db="EMBL/GenBank/DDBJ databases">
        <title>Paenibacillus sp. LPB0068, isolated from Crassostrea gigas.</title>
        <authorList>
            <person name="Shin S.-K."/>
            <person name="Yi H."/>
        </authorList>
    </citation>
    <scope>NUCLEOTIDE SEQUENCE [LARGE SCALE GENOMIC DNA]</scope>
    <source>
        <strain evidence="10 11">LPB0068</strain>
    </source>
</reference>
<dbReference type="FunFam" id="3.40.50.300:FF:000224">
    <property type="entry name" value="Energy-coupling factor transporter ATP-binding protein EcfA"/>
    <property type="match status" value="1"/>
</dbReference>
<comment type="similarity">
    <text evidence="2">Belongs to the ABC transporter superfamily.</text>
</comment>
<evidence type="ECO:0000313" key="11">
    <source>
        <dbReference type="Proteomes" id="UP000077134"/>
    </source>
</evidence>
<evidence type="ECO:0000256" key="8">
    <source>
        <dbReference type="ARBA" id="ARBA00023136"/>
    </source>
</evidence>
<dbReference type="InterPro" id="IPR017871">
    <property type="entry name" value="ABC_transporter-like_CS"/>
</dbReference>
<dbReference type="InterPro" id="IPR003439">
    <property type="entry name" value="ABC_transporter-like_ATP-bd"/>
</dbReference>
<evidence type="ECO:0000256" key="3">
    <source>
        <dbReference type="ARBA" id="ARBA00022448"/>
    </source>
</evidence>
<feature type="domain" description="ABC transporter" evidence="9">
    <location>
        <begin position="8"/>
        <end position="241"/>
    </location>
</feature>
<dbReference type="GO" id="GO:0043190">
    <property type="term" value="C:ATP-binding cassette (ABC) transporter complex"/>
    <property type="evidence" value="ECO:0007669"/>
    <property type="project" value="TreeGrafter"/>
</dbReference>
<dbReference type="Gene3D" id="3.40.50.300">
    <property type="entry name" value="P-loop containing nucleotide triphosphate hydrolases"/>
    <property type="match status" value="1"/>
</dbReference>
<dbReference type="CDD" id="cd03225">
    <property type="entry name" value="ABC_cobalt_CbiO_domain1"/>
    <property type="match status" value="1"/>
</dbReference>
<dbReference type="SUPFAM" id="SSF52540">
    <property type="entry name" value="P-loop containing nucleoside triphosphate hydrolases"/>
    <property type="match status" value="1"/>
</dbReference>
<accession>A0A167FAK0</accession>
<dbReference type="InterPro" id="IPR015856">
    <property type="entry name" value="ABC_transpr_CbiO/EcfA_su"/>
</dbReference>
<dbReference type="InterPro" id="IPR030947">
    <property type="entry name" value="EcfA_1"/>
</dbReference>
<dbReference type="InterPro" id="IPR003593">
    <property type="entry name" value="AAA+_ATPase"/>
</dbReference>
<dbReference type="GO" id="GO:0005524">
    <property type="term" value="F:ATP binding"/>
    <property type="evidence" value="ECO:0007669"/>
    <property type="project" value="UniProtKB-KW"/>
</dbReference>
<dbReference type="PROSITE" id="PS50893">
    <property type="entry name" value="ABC_TRANSPORTER_2"/>
    <property type="match status" value="1"/>
</dbReference>
<dbReference type="KEGG" id="pcx:LPB68_00770"/>
<dbReference type="Proteomes" id="UP000077134">
    <property type="component" value="Unassembled WGS sequence"/>
</dbReference>
<keyword evidence="11" id="KW-1185">Reference proteome</keyword>
<evidence type="ECO:0000313" key="10">
    <source>
        <dbReference type="EMBL" id="OAB76354.1"/>
    </source>
</evidence>
<dbReference type="PROSITE" id="PS00211">
    <property type="entry name" value="ABC_TRANSPORTER_1"/>
    <property type="match status" value="1"/>
</dbReference>
<dbReference type="GO" id="GO:0016887">
    <property type="term" value="F:ATP hydrolysis activity"/>
    <property type="evidence" value="ECO:0007669"/>
    <property type="project" value="InterPro"/>
</dbReference>
<comment type="subcellular location">
    <subcellularLocation>
        <location evidence="1">Cell membrane</location>
        <topology evidence="1">Peripheral membrane protein</topology>
    </subcellularLocation>
</comment>
<organism evidence="10 11">
    <name type="scientific">Paenibacillus crassostreae</name>
    <dbReference type="NCBI Taxonomy" id="1763538"/>
    <lineage>
        <taxon>Bacteria</taxon>
        <taxon>Bacillati</taxon>
        <taxon>Bacillota</taxon>
        <taxon>Bacilli</taxon>
        <taxon>Bacillales</taxon>
        <taxon>Paenibacillaceae</taxon>
        <taxon>Paenibacillus</taxon>
    </lineage>
</organism>
<protein>
    <submittedName>
        <fullName evidence="10">Energy-coupling factor transporter ATPase</fullName>
    </submittedName>
</protein>
<sequence>MNLENTKLIFDKVHFSYKKGQPVIENMSFTIEPGQFVAIVGANGCGKSTIAKLMDGLLLPKEGHVTLKSLDTSRPTDLDMIHEQIGFVFQNPEDQFITTTVMDEVIFGLENIRVPREEIRSRLDHALEAVQMKDYMRSMPHQLSGGQKQRVAIAAIVAMRPQIIIFDEATSMLDPQGREQVLSIMNELHRQGMTIIHITHHMEEVLSVDRILLIHKGRLEFDGDPLTFFETVNVTDYQLEPPFAVRLNKMLQKSTPLTTDWKEMIRLQWSIN</sequence>
<evidence type="ECO:0000256" key="7">
    <source>
        <dbReference type="ARBA" id="ARBA00022967"/>
    </source>
</evidence>
<dbReference type="RefSeq" id="WP_068654998.1">
    <property type="nucleotide sequence ID" value="NZ_CP017770.1"/>
</dbReference>
<keyword evidence="3" id="KW-0813">Transport</keyword>
<dbReference type="STRING" id="1763538.LPB68_00770"/>
<name>A0A167FAK0_9BACL</name>
<dbReference type="NCBIfam" id="TIGR04520">
    <property type="entry name" value="ECF_ATPase_1"/>
    <property type="match status" value="1"/>
</dbReference>
<dbReference type="PANTHER" id="PTHR43553">
    <property type="entry name" value="HEAVY METAL TRANSPORTER"/>
    <property type="match status" value="1"/>
</dbReference>
<dbReference type="Pfam" id="PF00005">
    <property type="entry name" value="ABC_tran"/>
    <property type="match status" value="1"/>
</dbReference>
<evidence type="ECO:0000259" key="9">
    <source>
        <dbReference type="PROSITE" id="PS50893"/>
    </source>
</evidence>
<dbReference type="OrthoDB" id="9784332at2"/>
<dbReference type="AlphaFoldDB" id="A0A167FAK0"/>
<evidence type="ECO:0000256" key="4">
    <source>
        <dbReference type="ARBA" id="ARBA00022475"/>
    </source>
</evidence>
<comment type="caution">
    <text evidence="10">The sequence shown here is derived from an EMBL/GenBank/DDBJ whole genome shotgun (WGS) entry which is preliminary data.</text>
</comment>
<keyword evidence="6" id="KW-0067">ATP-binding</keyword>
<dbReference type="GO" id="GO:0015087">
    <property type="term" value="F:cobalt ion transmembrane transporter activity"/>
    <property type="evidence" value="ECO:0007669"/>
    <property type="project" value="UniProtKB-ARBA"/>
</dbReference>
<keyword evidence="8" id="KW-0472">Membrane</keyword>
<dbReference type="PANTHER" id="PTHR43553:SF24">
    <property type="entry name" value="ENERGY-COUPLING FACTOR TRANSPORTER ATP-BINDING PROTEIN ECFA1"/>
    <property type="match status" value="1"/>
</dbReference>
<proteinExistence type="inferred from homology"/>
<evidence type="ECO:0000256" key="5">
    <source>
        <dbReference type="ARBA" id="ARBA00022741"/>
    </source>
</evidence>
<dbReference type="InterPro" id="IPR027417">
    <property type="entry name" value="P-loop_NTPase"/>
</dbReference>
<dbReference type="InterPro" id="IPR050095">
    <property type="entry name" value="ECF_ABC_transporter_ATP-bd"/>
</dbReference>
<dbReference type="SMART" id="SM00382">
    <property type="entry name" value="AAA"/>
    <property type="match status" value="1"/>
</dbReference>